<protein>
    <recommendedName>
        <fullName evidence="1">NYN domain-containing protein</fullName>
    </recommendedName>
</protein>
<accession>A0A1G2LVE2</accession>
<dbReference type="GO" id="GO:0004540">
    <property type="term" value="F:RNA nuclease activity"/>
    <property type="evidence" value="ECO:0007669"/>
    <property type="project" value="InterPro"/>
</dbReference>
<gene>
    <name evidence="2" type="ORF">A3A10_00800</name>
</gene>
<dbReference type="PANTHER" id="PTHR35811:SF1">
    <property type="entry name" value="HTH OST-TYPE DOMAIN-CONTAINING PROTEIN"/>
    <property type="match status" value="1"/>
</dbReference>
<dbReference type="PANTHER" id="PTHR35811">
    <property type="entry name" value="SLR1870 PROTEIN"/>
    <property type="match status" value="1"/>
</dbReference>
<evidence type="ECO:0000259" key="1">
    <source>
        <dbReference type="Pfam" id="PF01936"/>
    </source>
</evidence>
<dbReference type="InterPro" id="IPR021139">
    <property type="entry name" value="NYN"/>
</dbReference>
<evidence type="ECO:0000313" key="2">
    <source>
        <dbReference type="EMBL" id="OHA15523.1"/>
    </source>
</evidence>
<dbReference type="Pfam" id="PF01936">
    <property type="entry name" value="NYN"/>
    <property type="match status" value="1"/>
</dbReference>
<dbReference type="Gene3D" id="3.40.50.1010">
    <property type="entry name" value="5'-nuclease"/>
    <property type="match status" value="1"/>
</dbReference>
<name>A0A1G2LVE2_9BACT</name>
<proteinExistence type="predicted"/>
<sequence>MSFGEGFRRLFGARAEPGKKDRLAILVDYENVSREAALGGQVLDFDKLVNECLQVGFIDFSFVFVPSHLVTFRLPDYIYGKGFNIISCPSAYNSGNQLKEKDQVDTIMSEMGLKLVERTDITHLVIVSHDGDFVRLANQAKFHGKKIIAVAGERISSLLKQVVDVIYPLPLKGKNGNGY</sequence>
<comment type="caution">
    <text evidence="2">The sequence shown here is derived from an EMBL/GenBank/DDBJ whole genome shotgun (WGS) entry which is preliminary data.</text>
</comment>
<organism evidence="2 3">
    <name type="scientific">Candidatus Tagabacteria bacterium RIFCSPLOWO2_01_FULL_42_9</name>
    <dbReference type="NCBI Taxonomy" id="1802296"/>
    <lineage>
        <taxon>Bacteria</taxon>
        <taxon>Candidatus Tagaibacteriota</taxon>
    </lineage>
</organism>
<dbReference type="AlphaFoldDB" id="A0A1G2LVE2"/>
<reference evidence="2 3" key="1">
    <citation type="journal article" date="2016" name="Nat. Commun.">
        <title>Thousands of microbial genomes shed light on interconnected biogeochemical processes in an aquifer system.</title>
        <authorList>
            <person name="Anantharaman K."/>
            <person name="Brown C.T."/>
            <person name="Hug L.A."/>
            <person name="Sharon I."/>
            <person name="Castelle C.J."/>
            <person name="Probst A.J."/>
            <person name="Thomas B.C."/>
            <person name="Singh A."/>
            <person name="Wilkins M.J."/>
            <person name="Karaoz U."/>
            <person name="Brodie E.L."/>
            <person name="Williams K.H."/>
            <person name="Hubbard S.S."/>
            <person name="Banfield J.F."/>
        </authorList>
    </citation>
    <scope>NUCLEOTIDE SEQUENCE [LARGE SCALE GENOMIC DNA]</scope>
</reference>
<dbReference type="EMBL" id="MHRA01000019">
    <property type="protein sequence ID" value="OHA15523.1"/>
    <property type="molecule type" value="Genomic_DNA"/>
</dbReference>
<dbReference type="Proteomes" id="UP000178116">
    <property type="component" value="Unassembled WGS sequence"/>
</dbReference>
<evidence type="ECO:0000313" key="3">
    <source>
        <dbReference type="Proteomes" id="UP000178116"/>
    </source>
</evidence>
<feature type="domain" description="NYN" evidence="1">
    <location>
        <begin position="22"/>
        <end position="166"/>
    </location>
</feature>